<keyword evidence="3 8" id="KW-0863">Zinc-finger</keyword>
<evidence type="ECO:0000256" key="2">
    <source>
        <dbReference type="ARBA" id="ARBA00022723"/>
    </source>
</evidence>
<proteinExistence type="inferred from homology"/>
<dbReference type="GO" id="GO:0000395">
    <property type="term" value="P:mRNA 5'-splice site recognition"/>
    <property type="evidence" value="ECO:0007669"/>
    <property type="project" value="UniProtKB-UniRule"/>
</dbReference>
<feature type="compositionally biased region" description="Pro residues" evidence="9">
    <location>
        <begin position="145"/>
        <end position="156"/>
    </location>
</feature>
<dbReference type="InterPro" id="IPR036236">
    <property type="entry name" value="Znf_C2H2_sf"/>
</dbReference>
<dbReference type="InterPro" id="IPR013085">
    <property type="entry name" value="U1-CZ_Znf_C2H2"/>
</dbReference>
<keyword evidence="4 8" id="KW-0862">Zinc</keyword>
<keyword evidence="5 8" id="KW-0694">RNA-binding</keyword>
<feature type="compositionally biased region" description="Gly residues" evidence="9">
    <location>
        <begin position="124"/>
        <end position="143"/>
    </location>
</feature>
<dbReference type="InterPro" id="IPR017340">
    <property type="entry name" value="U1_snRNP-C"/>
</dbReference>
<evidence type="ECO:0000256" key="5">
    <source>
        <dbReference type="ARBA" id="ARBA00022884"/>
    </source>
</evidence>
<dbReference type="GO" id="GO:0030627">
    <property type="term" value="F:pre-mRNA 5'-splice site binding"/>
    <property type="evidence" value="ECO:0007669"/>
    <property type="project" value="InterPro"/>
</dbReference>
<accession>A0A8X7N5G8</accession>
<dbReference type="SMART" id="SM00451">
    <property type="entry name" value="ZnF_U1"/>
    <property type="match status" value="1"/>
</dbReference>
<dbReference type="HAMAP" id="MF_03153">
    <property type="entry name" value="U1_C"/>
    <property type="match status" value="1"/>
</dbReference>
<comment type="similarity">
    <text evidence="8">Belongs to the U1 small nuclear ribonucleoprotein C family.</text>
</comment>
<comment type="caution">
    <text evidence="11">The sequence shown here is derived from an EMBL/GenBank/DDBJ whole genome shotgun (WGS) entry which is preliminary data.</text>
</comment>
<evidence type="ECO:0000256" key="7">
    <source>
        <dbReference type="ARBA" id="ARBA00023274"/>
    </source>
</evidence>
<dbReference type="PROSITE" id="PS50171">
    <property type="entry name" value="ZF_MATRIN"/>
    <property type="match status" value="1"/>
</dbReference>
<evidence type="ECO:0000256" key="8">
    <source>
        <dbReference type="HAMAP-Rule" id="MF_03153"/>
    </source>
</evidence>
<dbReference type="SUPFAM" id="SSF57667">
    <property type="entry name" value="beta-beta-alpha zinc fingers"/>
    <property type="match status" value="1"/>
</dbReference>
<protein>
    <recommendedName>
        <fullName evidence="8">U1 small nuclear ribonucleoprotein C</fullName>
        <shortName evidence="8">U1 snRNP C</shortName>
        <shortName evidence="8">U1-C</shortName>
        <shortName evidence="8">U1C</shortName>
    </recommendedName>
</protein>
<evidence type="ECO:0000256" key="9">
    <source>
        <dbReference type="SAM" id="MobiDB-lite"/>
    </source>
</evidence>
<evidence type="ECO:0000313" key="12">
    <source>
        <dbReference type="Proteomes" id="UP000078113"/>
    </source>
</evidence>
<evidence type="ECO:0000256" key="3">
    <source>
        <dbReference type="ARBA" id="ARBA00022771"/>
    </source>
</evidence>
<dbReference type="Pfam" id="PF06220">
    <property type="entry name" value="zf-U1"/>
    <property type="match status" value="1"/>
</dbReference>
<evidence type="ECO:0000259" key="10">
    <source>
        <dbReference type="PROSITE" id="PS50171"/>
    </source>
</evidence>
<comment type="subunit">
    <text evidence="8">U1 snRNP is composed of the 7 core Sm proteins B/B', D1, D2, D3, E, F and G that assemble in a heptameric protein ring on the Sm site of the small nuclear RNA to form the core snRNP, and at least 3 U1 snRNP-specific proteins U1-70K, U1-A and U1-C. U1-C interacts with U1 snRNA and the 5' splice-site region of the pre-mRNA.</text>
</comment>
<feature type="domain" description="Matrin-type" evidence="10">
    <location>
        <begin position="6"/>
        <end position="38"/>
    </location>
</feature>
<dbReference type="InterPro" id="IPR003604">
    <property type="entry name" value="Matrin/U1-like-C_Znf_C2H2"/>
</dbReference>
<dbReference type="Gene3D" id="3.30.160.60">
    <property type="entry name" value="Classic Zinc Finger"/>
    <property type="match status" value="1"/>
</dbReference>
<keyword evidence="6 8" id="KW-0539">Nucleus</keyword>
<dbReference type="GO" id="GO:0005685">
    <property type="term" value="C:U1 snRNP"/>
    <property type="evidence" value="ECO:0007669"/>
    <property type="project" value="UniProtKB-UniRule"/>
</dbReference>
<dbReference type="GO" id="GO:0071004">
    <property type="term" value="C:U2-type prespliceosome"/>
    <property type="evidence" value="ECO:0007669"/>
    <property type="project" value="UniProtKB-UniRule"/>
</dbReference>
<keyword evidence="12" id="KW-1185">Reference proteome</keyword>
<evidence type="ECO:0000256" key="6">
    <source>
        <dbReference type="ARBA" id="ARBA00023242"/>
    </source>
</evidence>
<feature type="compositionally biased region" description="Pro residues" evidence="9">
    <location>
        <begin position="166"/>
        <end position="212"/>
    </location>
</feature>
<dbReference type="EMBL" id="LWDG02000386">
    <property type="protein sequence ID" value="KAE8266076.1"/>
    <property type="molecule type" value="Genomic_DNA"/>
</dbReference>
<comment type="function">
    <text evidence="8">Component of the spliceosomal U1 snRNP, which is essential for recognition of the pre-mRNA 5' splice-site and the subsequent assembly of the spliceosome. U1-C is directly involved in initial 5' splice-site recognition for both constitutive and regulated alternative splicing. The interaction with the 5' splice-site seems to precede base-pairing between the pre-mRNA and the U1 snRNA. Stimulates commitment or early (E) complex formation by stabilizing the base pairing of the 5' end of the U1 snRNA and the 5' splice-site region.</text>
</comment>
<reference evidence="11" key="1">
    <citation type="submission" date="2016-04" db="EMBL/GenBank/DDBJ databases">
        <authorList>
            <person name="Nguyen H.D."/>
            <person name="Samba Siva P."/>
            <person name="Cullis J."/>
            <person name="Levesque C.A."/>
            <person name="Hambleton S."/>
        </authorList>
    </citation>
    <scope>NUCLEOTIDE SEQUENCE</scope>
    <source>
        <strain evidence="11">DAOMC 236422</strain>
    </source>
</reference>
<dbReference type="GO" id="GO:0030619">
    <property type="term" value="F:U1 snRNA binding"/>
    <property type="evidence" value="ECO:0007669"/>
    <property type="project" value="UniProtKB-UniRule"/>
</dbReference>
<dbReference type="PANTHER" id="PTHR31148">
    <property type="entry name" value="U1 SMALL NUCLEAR RIBONUCLEOPROTEIN C"/>
    <property type="match status" value="1"/>
</dbReference>
<evidence type="ECO:0000256" key="1">
    <source>
        <dbReference type="ARBA" id="ARBA00004123"/>
    </source>
</evidence>
<name>A0A8X7N5G8_9BASI</name>
<sequence>MGKNKHYCDFCDVLLTHNSIAVRKDHNSGRNHLSNVREYYTRAINENPPFTARIFDSVLQSYAEAGLPPPQAPMSGPPSMLFGSGPLSGQGPNMFNHRPPHMQGGLGPNGPPSNGFSRGPPPGYGGGGGGGGFQPRMGGGGYNNGPPPGMGPPGMGPPGMGNGGPGGPPPGGMRGPPPGMGGPPPGMPNFSQPPPNFPPPNFNQPPPNFSGR</sequence>
<comment type="subcellular location">
    <subcellularLocation>
        <location evidence="1 8">Nucleus</location>
    </subcellularLocation>
</comment>
<dbReference type="PIRSF" id="PIRSF037969">
    <property type="entry name" value="U1_snRNP-C"/>
    <property type="match status" value="1"/>
</dbReference>
<dbReference type="AlphaFoldDB" id="A0A8X7N5G8"/>
<organism evidence="11 12">
    <name type="scientific">Tilletia walkeri</name>
    <dbReference type="NCBI Taxonomy" id="117179"/>
    <lineage>
        <taxon>Eukaryota</taxon>
        <taxon>Fungi</taxon>
        <taxon>Dikarya</taxon>
        <taxon>Basidiomycota</taxon>
        <taxon>Ustilaginomycotina</taxon>
        <taxon>Exobasidiomycetes</taxon>
        <taxon>Tilletiales</taxon>
        <taxon>Tilletiaceae</taxon>
        <taxon>Tilletia</taxon>
    </lineage>
</organism>
<reference evidence="11" key="2">
    <citation type="journal article" date="2019" name="IMA Fungus">
        <title>Genome sequencing and comparison of five Tilletia species to identify candidate genes for the detection of regulated species infecting wheat.</title>
        <authorList>
            <person name="Nguyen H.D.T."/>
            <person name="Sultana T."/>
            <person name="Kesanakurti P."/>
            <person name="Hambleton S."/>
        </authorList>
    </citation>
    <scope>NUCLEOTIDE SEQUENCE</scope>
    <source>
        <strain evidence="11">DAOMC 236422</strain>
    </source>
</reference>
<dbReference type="GO" id="GO:0000387">
    <property type="term" value="P:spliceosomal snRNP assembly"/>
    <property type="evidence" value="ECO:0007669"/>
    <property type="project" value="UniProtKB-UniRule"/>
</dbReference>
<keyword evidence="7 8" id="KW-0687">Ribonucleoprotein</keyword>
<dbReference type="GO" id="GO:0000243">
    <property type="term" value="C:commitment complex"/>
    <property type="evidence" value="ECO:0007669"/>
    <property type="project" value="UniProtKB-UniRule"/>
</dbReference>
<dbReference type="Proteomes" id="UP000078113">
    <property type="component" value="Unassembled WGS sequence"/>
</dbReference>
<dbReference type="GO" id="GO:0003729">
    <property type="term" value="F:mRNA binding"/>
    <property type="evidence" value="ECO:0007669"/>
    <property type="project" value="UniProtKB-UniRule"/>
</dbReference>
<keyword evidence="2 8" id="KW-0479">Metal-binding</keyword>
<dbReference type="PANTHER" id="PTHR31148:SF1">
    <property type="entry name" value="U1 SMALL NUCLEAR RIBONUCLEOPROTEIN C"/>
    <property type="match status" value="1"/>
</dbReference>
<evidence type="ECO:0000313" key="11">
    <source>
        <dbReference type="EMBL" id="KAE8266076.1"/>
    </source>
</evidence>
<feature type="region of interest" description="Disordered" evidence="9">
    <location>
        <begin position="81"/>
        <end position="212"/>
    </location>
</feature>
<gene>
    <name evidence="11" type="ORF">A4X09_0g6270</name>
</gene>
<evidence type="ECO:0000256" key="4">
    <source>
        <dbReference type="ARBA" id="ARBA00022833"/>
    </source>
</evidence>
<dbReference type="InterPro" id="IPR000690">
    <property type="entry name" value="Matrin/U1-C_Znf_C2H2"/>
</dbReference>
<dbReference type="GO" id="GO:0008270">
    <property type="term" value="F:zinc ion binding"/>
    <property type="evidence" value="ECO:0007669"/>
    <property type="project" value="UniProtKB-UniRule"/>
</dbReference>